<proteinExistence type="predicted"/>
<protein>
    <submittedName>
        <fullName evidence="1">35772_t:CDS:1</fullName>
    </submittedName>
</protein>
<comment type="caution">
    <text evidence="1">The sequence shown here is derived from an EMBL/GenBank/DDBJ whole genome shotgun (WGS) entry which is preliminary data.</text>
</comment>
<feature type="non-terminal residue" evidence="1">
    <location>
        <position position="1"/>
    </location>
</feature>
<accession>A0ACA9MCR4</accession>
<name>A0ACA9MCR4_9GLOM</name>
<sequence length="39" mass="4310">IVLIFSWVCHHSLCGVFGIIIFGILILEAVVRIIAIDIC</sequence>
<keyword evidence="2" id="KW-1185">Reference proteome</keyword>
<gene>
    <name evidence="1" type="ORF">RPERSI_LOCUS5061</name>
</gene>
<dbReference type="EMBL" id="CAJVQC010007418">
    <property type="protein sequence ID" value="CAG8578974.1"/>
    <property type="molecule type" value="Genomic_DNA"/>
</dbReference>
<reference evidence="1" key="1">
    <citation type="submission" date="2021-06" db="EMBL/GenBank/DDBJ databases">
        <authorList>
            <person name="Kallberg Y."/>
            <person name="Tangrot J."/>
            <person name="Rosling A."/>
        </authorList>
    </citation>
    <scope>NUCLEOTIDE SEQUENCE</scope>
    <source>
        <strain evidence="1">MA461A</strain>
    </source>
</reference>
<organism evidence="1 2">
    <name type="scientific">Racocetra persica</name>
    <dbReference type="NCBI Taxonomy" id="160502"/>
    <lineage>
        <taxon>Eukaryota</taxon>
        <taxon>Fungi</taxon>
        <taxon>Fungi incertae sedis</taxon>
        <taxon>Mucoromycota</taxon>
        <taxon>Glomeromycotina</taxon>
        <taxon>Glomeromycetes</taxon>
        <taxon>Diversisporales</taxon>
        <taxon>Gigasporaceae</taxon>
        <taxon>Racocetra</taxon>
    </lineage>
</organism>
<evidence type="ECO:0000313" key="2">
    <source>
        <dbReference type="Proteomes" id="UP000789920"/>
    </source>
</evidence>
<evidence type="ECO:0000313" key="1">
    <source>
        <dbReference type="EMBL" id="CAG8578974.1"/>
    </source>
</evidence>
<dbReference type="Proteomes" id="UP000789920">
    <property type="component" value="Unassembled WGS sequence"/>
</dbReference>